<comment type="caution">
    <text evidence="3">The sequence shown here is derived from an EMBL/GenBank/DDBJ whole genome shotgun (WGS) entry which is preliminary data.</text>
</comment>
<dbReference type="SUPFAM" id="SSF47413">
    <property type="entry name" value="lambda repressor-like DNA-binding domains"/>
    <property type="match status" value="1"/>
</dbReference>
<feature type="region of interest" description="Disordered" evidence="1">
    <location>
        <begin position="1"/>
        <end position="24"/>
    </location>
</feature>
<gene>
    <name evidence="3" type="ORF">CLV43_105465</name>
</gene>
<dbReference type="InterPro" id="IPR001387">
    <property type="entry name" value="Cro/C1-type_HTH"/>
</dbReference>
<evidence type="ECO:0000313" key="3">
    <source>
        <dbReference type="EMBL" id="PRY41707.1"/>
    </source>
</evidence>
<dbReference type="Pfam" id="PF19054">
    <property type="entry name" value="DUF5753"/>
    <property type="match status" value="1"/>
</dbReference>
<dbReference type="CDD" id="cd00093">
    <property type="entry name" value="HTH_XRE"/>
    <property type="match status" value="1"/>
</dbReference>
<evidence type="ECO:0000259" key="2">
    <source>
        <dbReference type="Pfam" id="PF19054"/>
    </source>
</evidence>
<organism evidence="3 4">
    <name type="scientific">Umezawaea tangerina</name>
    <dbReference type="NCBI Taxonomy" id="84725"/>
    <lineage>
        <taxon>Bacteria</taxon>
        <taxon>Bacillati</taxon>
        <taxon>Actinomycetota</taxon>
        <taxon>Actinomycetes</taxon>
        <taxon>Pseudonocardiales</taxon>
        <taxon>Pseudonocardiaceae</taxon>
        <taxon>Umezawaea</taxon>
    </lineage>
</organism>
<accession>A0A2T0T7R3</accession>
<dbReference type="EMBL" id="PVTF01000005">
    <property type="protein sequence ID" value="PRY41707.1"/>
    <property type="molecule type" value="Genomic_DNA"/>
</dbReference>
<dbReference type="AlphaFoldDB" id="A0A2T0T7R3"/>
<sequence length="309" mass="34378">MAREQSEVSASYGSGPADVAAVRTSTAQSREIGAELRRVRQRAGLKTVHVAGELGWSVAKLSKLEKGWRATTDWDIGTLLGKCGADKVDRDRIIHLVHEQRLGYFTRSHQVGFPDTLLSLEIHERIATKITSYDPVSIPALAQAEAYALALLSTGSGSKEANIKMVKSRVDRSARVCRENFPSSVFYIHENALDLKVGSIDTMHDQMMWLTFLSDWSQVRLRVILRSAGGHAALFRPVTLLTFEDATSLAYTDADMSTTFLETDDAIEFYHRKLDVLDSMALDVDQSRQLLEARADAYERSSGEDEPVR</sequence>
<dbReference type="GO" id="GO:0003677">
    <property type="term" value="F:DNA binding"/>
    <property type="evidence" value="ECO:0007669"/>
    <property type="project" value="InterPro"/>
</dbReference>
<dbReference type="Pfam" id="PF13560">
    <property type="entry name" value="HTH_31"/>
    <property type="match status" value="1"/>
</dbReference>
<evidence type="ECO:0000313" key="4">
    <source>
        <dbReference type="Proteomes" id="UP000239494"/>
    </source>
</evidence>
<evidence type="ECO:0000256" key="1">
    <source>
        <dbReference type="SAM" id="MobiDB-lite"/>
    </source>
</evidence>
<dbReference type="Gene3D" id="1.10.260.40">
    <property type="entry name" value="lambda repressor-like DNA-binding domains"/>
    <property type="match status" value="1"/>
</dbReference>
<dbReference type="InterPro" id="IPR043917">
    <property type="entry name" value="DUF5753"/>
</dbReference>
<dbReference type="RefSeq" id="WP_245886724.1">
    <property type="nucleotide sequence ID" value="NZ_PVTF01000005.1"/>
</dbReference>
<keyword evidence="4" id="KW-1185">Reference proteome</keyword>
<protein>
    <submittedName>
        <fullName evidence="3">Helix-turn-helix protein</fullName>
    </submittedName>
</protein>
<dbReference type="InterPro" id="IPR010982">
    <property type="entry name" value="Lambda_DNA-bd_dom_sf"/>
</dbReference>
<name>A0A2T0T7R3_9PSEU</name>
<reference evidence="3 4" key="1">
    <citation type="submission" date="2018-03" db="EMBL/GenBank/DDBJ databases">
        <title>Genomic Encyclopedia of Archaeal and Bacterial Type Strains, Phase II (KMG-II): from individual species to whole genera.</title>
        <authorList>
            <person name="Goeker M."/>
        </authorList>
    </citation>
    <scope>NUCLEOTIDE SEQUENCE [LARGE SCALE GENOMIC DNA]</scope>
    <source>
        <strain evidence="3 4">DSM 44720</strain>
    </source>
</reference>
<dbReference type="Proteomes" id="UP000239494">
    <property type="component" value="Unassembled WGS sequence"/>
</dbReference>
<proteinExistence type="predicted"/>
<feature type="domain" description="DUF5753" evidence="2">
    <location>
        <begin position="123"/>
        <end position="292"/>
    </location>
</feature>